<reference evidence="2" key="1">
    <citation type="submission" date="2013-03" db="EMBL/GenBank/DDBJ databases">
        <title>The Genome Sequence of Anopheles minimus MINIMUS1.</title>
        <authorList>
            <consortium name="The Broad Institute Genomics Platform"/>
            <person name="Neafsey D.E."/>
            <person name="Walton C."/>
            <person name="Walker B."/>
            <person name="Young S.K."/>
            <person name="Zeng Q."/>
            <person name="Gargeya S."/>
            <person name="Fitzgerald M."/>
            <person name="Haas B."/>
            <person name="Abouelleil A."/>
            <person name="Allen A.W."/>
            <person name="Alvarado L."/>
            <person name="Arachchi H.M."/>
            <person name="Berlin A.M."/>
            <person name="Chapman S.B."/>
            <person name="Gainer-Dewar J."/>
            <person name="Goldberg J."/>
            <person name="Griggs A."/>
            <person name="Gujja S."/>
            <person name="Hansen M."/>
            <person name="Howarth C."/>
            <person name="Imamovic A."/>
            <person name="Ireland A."/>
            <person name="Larimer J."/>
            <person name="McCowan C."/>
            <person name="Murphy C."/>
            <person name="Pearson M."/>
            <person name="Poon T.W."/>
            <person name="Priest M."/>
            <person name="Roberts A."/>
            <person name="Saif S."/>
            <person name="Shea T."/>
            <person name="Sisk P."/>
            <person name="Sykes S."/>
            <person name="Wortman J."/>
            <person name="Nusbaum C."/>
            <person name="Birren B."/>
        </authorList>
    </citation>
    <scope>NUCLEOTIDE SEQUENCE [LARGE SCALE GENOMIC DNA]</scope>
    <source>
        <strain evidence="2">MINIMUS1</strain>
    </source>
</reference>
<dbReference type="AlphaFoldDB" id="A0A182WK34"/>
<dbReference type="VEuPathDB" id="VectorBase:AMIN010746"/>
<dbReference type="Proteomes" id="UP000075920">
    <property type="component" value="Unassembled WGS sequence"/>
</dbReference>
<accession>A0A182WK34</accession>
<sequence>MFVVSDVLLAVNNVIAVIKFHCVRKKSSPMAEFDLPRMQSLAPDQEPLSIAYSHRPMVNQHQVMYPIAVLNVSHLR</sequence>
<name>A0A182WK34_9DIPT</name>
<evidence type="ECO:0000313" key="1">
    <source>
        <dbReference type="EnsemblMetazoa" id="AMIN010746-PA"/>
    </source>
</evidence>
<keyword evidence="2" id="KW-1185">Reference proteome</keyword>
<dbReference type="EnsemblMetazoa" id="AMIN010746-RA">
    <property type="protein sequence ID" value="AMIN010746-PA"/>
    <property type="gene ID" value="AMIN010746"/>
</dbReference>
<proteinExistence type="predicted"/>
<reference evidence="1" key="2">
    <citation type="submission" date="2020-05" db="UniProtKB">
        <authorList>
            <consortium name="EnsemblMetazoa"/>
        </authorList>
    </citation>
    <scope>IDENTIFICATION</scope>
    <source>
        <strain evidence="1">MINIMUS1</strain>
    </source>
</reference>
<evidence type="ECO:0000313" key="2">
    <source>
        <dbReference type="Proteomes" id="UP000075920"/>
    </source>
</evidence>
<organism evidence="1 2">
    <name type="scientific">Anopheles minimus</name>
    <dbReference type="NCBI Taxonomy" id="112268"/>
    <lineage>
        <taxon>Eukaryota</taxon>
        <taxon>Metazoa</taxon>
        <taxon>Ecdysozoa</taxon>
        <taxon>Arthropoda</taxon>
        <taxon>Hexapoda</taxon>
        <taxon>Insecta</taxon>
        <taxon>Pterygota</taxon>
        <taxon>Neoptera</taxon>
        <taxon>Endopterygota</taxon>
        <taxon>Diptera</taxon>
        <taxon>Nematocera</taxon>
        <taxon>Culicoidea</taxon>
        <taxon>Culicidae</taxon>
        <taxon>Anophelinae</taxon>
        <taxon>Anopheles</taxon>
    </lineage>
</organism>
<protein>
    <submittedName>
        <fullName evidence="1">Uncharacterized protein</fullName>
    </submittedName>
</protein>